<dbReference type="InterPro" id="IPR051906">
    <property type="entry name" value="TolC-like"/>
</dbReference>
<dbReference type="GO" id="GO:0015288">
    <property type="term" value="F:porin activity"/>
    <property type="evidence" value="ECO:0007669"/>
    <property type="project" value="TreeGrafter"/>
</dbReference>
<dbReference type="OrthoDB" id="1902437at2"/>
<proteinExistence type="predicted"/>
<dbReference type="GO" id="GO:0015562">
    <property type="term" value="F:efflux transmembrane transporter activity"/>
    <property type="evidence" value="ECO:0007669"/>
    <property type="project" value="InterPro"/>
</dbReference>
<keyword evidence="5" id="KW-0998">Cell outer membrane</keyword>
<evidence type="ECO:0000313" key="8">
    <source>
        <dbReference type="Proteomes" id="UP000077407"/>
    </source>
</evidence>
<dbReference type="PANTHER" id="PTHR30026:SF20">
    <property type="entry name" value="OUTER MEMBRANE PROTEIN TOLC"/>
    <property type="match status" value="1"/>
</dbReference>
<evidence type="ECO:0000256" key="1">
    <source>
        <dbReference type="ARBA" id="ARBA00004442"/>
    </source>
</evidence>
<dbReference type="GO" id="GO:0009279">
    <property type="term" value="C:cell outer membrane"/>
    <property type="evidence" value="ECO:0007669"/>
    <property type="project" value="UniProtKB-SubCell"/>
</dbReference>
<dbReference type="GO" id="GO:1990281">
    <property type="term" value="C:efflux pump complex"/>
    <property type="evidence" value="ECO:0007669"/>
    <property type="project" value="TreeGrafter"/>
</dbReference>
<feature type="signal peptide" evidence="6">
    <location>
        <begin position="1"/>
        <end position="24"/>
    </location>
</feature>
<evidence type="ECO:0000256" key="4">
    <source>
        <dbReference type="ARBA" id="ARBA00023136"/>
    </source>
</evidence>
<comment type="subcellular location">
    <subcellularLocation>
        <location evidence="1">Cell outer membrane</location>
    </subcellularLocation>
</comment>
<sequence>MKKVSSTIIILFLAVVFNSGAVFAKNNSLDIDAALDSTIKNSYDLKMEDYSVQSDQNVCDQAKDAANDANTKLVMNQNMLDLRSKPNKTPEEEAMLANFVPLTDDQIYQLIKIRDVQPLEAQYELTTAQNNKESIENSVKLNLYTQYIKLLSDQDSIDTEQKNIKKLYDVYTTSKLKLNLGTITQLECKKNAASYNNENLTLSKIQRSMNIDEMNINKTMGQDIKAEYVSFSTKLPDYTTDNRSVSDYLDLALKNRSEILNCSEYVKLKQKSYDIASERYPDESNINNKQAKYDLDAAENNLEIEKITIQKDVTNEYNTLINKKSKIDSAMQNYNMAKKNYDIASKKYEVGVISRIDFEDSELTYRKAVDNVSSLKRDYWLEQFKMNCEVNKGFSTSTGLSSY</sequence>
<organism evidence="7 8">
    <name type="scientific">Clostridium ljungdahlii</name>
    <dbReference type="NCBI Taxonomy" id="1538"/>
    <lineage>
        <taxon>Bacteria</taxon>
        <taxon>Bacillati</taxon>
        <taxon>Bacillota</taxon>
        <taxon>Clostridia</taxon>
        <taxon>Eubacteriales</taxon>
        <taxon>Clostridiaceae</taxon>
        <taxon>Clostridium</taxon>
    </lineage>
</organism>
<dbReference type="PATRIC" id="fig|1538.10.peg.1896"/>
<dbReference type="AlphaFoldDB" id="A0A168NU06"/>
<keyword evidence="6" id="KW-0732">Signal</keyword>
<evidence type="ECO:0000256" key="5">
    <source>
        <dbReference type="ARBA" id="ARBA00023237"/>
    </source>
</evidence>
<evidence type="ECO:0000256" key="6">
    <source>
        <dbReference type="SAM" id="SignalP"/>
    </source>
</evidence>
<dbReference type="Gene3D" id="1.20.1600.10">
    <property type="entry name" value="Outer membrane efflux proteins (OEP)"/>
    <property type="match status" value="1"/>
</dbReference>
<protein>
    <submittedName>
        <fullName evidence="7">Outer membrane efflux protein</fullName>
    </submittedName>
</protein>
<evidence type="ECO:0000256" key="2">
    <source>
        <dbReference type="ARBA" id="ARBA00022452"/>
    </source>
</evidence>
<feature type="chain" id="PRO_5007899460" evidence="6">
    <location>
        <begin position="25"/>
        <end position="403"/>
    </location>
</feature>
<keyword evidence="4" id="KW-0472">Membrane</keyword>
<dbReference type="Proteomes" id="UP000077407">
    <property type="component" value="Unassembled WGS sequence"/>
</dbReference>
<keyword evidence="3" id="KW-0812">Transmembrane</keyword>
<comment type="caution">
    <text evidence="7">The sequence shown here is derived from an EMBL/GenBank/DDBJ whole genome shotgun (WGS) entry which is preliminary data.</text>
</comment>
<dbReference type="EMBL" id="LITT01000023">
    <property type="protein sequence ID" value="OAA86900.1"/>
    <property type="molecule type" value="Genomic_DNA"/>
</dbReference>
<keyword evidence="2" id="KW-1134">Transmembrane beta strand</keyword>
<evidence type="ECO:0000256" key="3">
    <source>
        <dbReference type="ARBA" id="ARBA00022692"/>
    </source>
</evidence>
<accession>A0A168NU06</accession>
<reference evidence="7 8" key="1">
    <citation type="journal article" date="2015" name="Biotechnol. Bioeng.">
        <title>Genome sequence and phenotypic characterization of Caulobacter segnis.</title>
        <authorList>
            <person name="Patel S."/>
            <person name="Fletcher B."/>
            <person name="Scott D.C."/>
            <person name="Ely B."/>
        </authorList>
    </citation>
    <scope>NUCLEOTIDE SEQUENCE [LARGE SCALE GENOMIC DNA]</scope>
    <source>
        <strain evidence="7 8">ERI-2</strain>
    </source>
</reference>
<dbReference type="SUPFAM" id="SSF56954">
    <property type="entry name" value="Outer membrane efflux proteins (OEP)"/>
    <property type="match status" value="1"/>
</dbReference>
<name>A0A168NU06_9CLOT</name>
<dbReference type="RefSeq" id="WP_063555720.1">
    <property type="nucleotide sequence ID" value="NZ_LITT01000023.1"/>
</dbReference>
<gene>
    <name evidence="7" type="ORF">WY13_02294</name>
</gene>
<dbReference type="PANTHER" id="PTHR30026">
    <property type="entry name" value="OUTER MEMBRANE PROTEIN TOLC"/>
    <property type="match status" value="1"/>
</dbReference>
<evidence type="ECO:0000313" key="7">
    <source>
        <dbReference type="EMBL" id="OAA86900.1"/>
    </source>
</evidence>